<accession>A0A6B3SSV7</accession>
<evidence type="ECO:0000313" key="2">
    <source>
        <dbReference type="EMBL" id="NEX61916.1"/>
    </source>
</evidence>
<keyword evidence="3" id="KW-1185">Reference proteome</keyword>
<keyword evidence="1" id="KW-0812">Transmembrane</keyword>
<feature type="transmembrane region" description="Helical" evidence="1">
    <location>
        <begin position="26"/>
        <end position="46"/>
    </location>
</feature>
<comment type="caution">
    <text evidence="2">The sequence shown here is derived from an EMBL/GenBank/DDBJ whole genome shotgun (WGS) entry which is preliminary data.</text>
</comment>
<sequence length="194" mass="20660">MRVDFQLTRGFALDENSPAMTQSPDVIFSARIVAAFLLAGMLAMPYPGMAANAMGQKLDKYLPAKLGGWLTDPPSDPDNMFDHSLAVNQTFSLKNQEGNLDIGIQRIQKNSRIGLPKLEQAKLGRNPEGGGVTSMLAVKDHKALLVYDAENKAGKLTMVAGTCVVTVEGGGVIQAQLMAAADAIDLKGLDNVCQ</sequence>
<proteinExistence type="predicted"/>
<evidence type="ECO:0000256" key="1">
    <source>
        <dbReference type="SAM" id="Phobius"/>
    </source>
</evidence>
<organism evidence="2 3">
    <name type="scientific">Noviherbaspirillum galbum</name>
    <dbReference type="NCBI Taxonomy" id="2709383"/>
    <lineage>
        <taxon>Bacteria</taxon>
        <taxon>Pseudomonadati</taxon>
        <taxon>Pseudomonadota</taxon>
        <taxon>Betaproteobacteria</taxon>
        <taxon>Burkholderiales</taxon>
        <taxon>Oxalobacteraceae</taxon>
        <taxon>Noviherbaspirillum</taxon>
    </lineage>
</organism>
<gene>
    <name evidence="2" type="ORF">G3574_12585</name>
</gene>
<dbReference type="EMBL" id="JAAIVB010000041">
    <property type="protein sequence ID" value="NEX61916.1"/>
    <property type="molecule type" value="Genomic_DNA"/>
</dbReference>
<dbReference type="AlphaFoldDB" id="A0A6B3SSV7"/>
<evidence type="ECO:0000313" key="3">
    <source>
        <dbReference type="Proteomes" id="UP000482155"/>
    </source>
</evidence>
<keyword evidence="1" id="KW-0472">Membrane</keyword>
<reference evidence="2 3" key="1">
    <citation type="submission" date="2020-02" db="EMBL/GenBank/DDBJ databases">
        <authorList>
            <person name="Kim M.K."/>
        </authorList>
    </citation>
    <scope>NUCLEOTIDE SEQUENCE [LARGE SCALE GENOMIC DNA]</scope>
    <source>
        <strain evidence="2 3">17J57-3</strain>
    </source>
</reference>
<protein>
    <submittedName>
        <fullName evidence="2">Uncharacterized protein</fullName>
    </submittedName>
</protein>
<dbReference type="Proteomes" id="UP000482155">
    <property type="component" value="Unassembled WGS sequence"/>
</dbReference>
<name>A0A6B3SSV7_9BURK</name>
<dbReference type="RefSeq" id="WP_163963616.1">
    <property type="nucleotide sequence ID" value="NZ_JAAIVB010000041.1"/>
</dbReference>
<keyword evidence="1" id="KW-1133">Transmembrane helix</keyword>